<dbReference type="PANTHER" id="PTHR35869:SF1">
    <property type="entry name" value="OUTER-MEMBRANE LIPOPROTEIN CARRIER PROTEIN"/>
    <property type="match status" value="1"/>
</dbReference>
<dbReference type="SUPFAM" id="SSF89392">
    <property type="entry name" value="Prokaryotic lipoproteins and lipoprotein localization factors"/>
    <property type="match status" value="1"/>
</dbReference>
<evidence type="ECO:0000256" key="1">
    <source>
        <dbReference type="ARBA" id="ARBA00004418"/>
    </source>
</evidence>
<dbReference type="AlphaFoldDB" id="A0A0J8GTB7"/>
<evidence type="ECO:0000256" key="7">
    <source>
        <dbReference type="ARBA" id="ARBA00022764"/>
    </source>
</evidence>
<dbReference type="EMBL" id="LAZL01000036">
    <property type="protein sequence ID" value="KMT63953.1"/>
    <property type="molecule type" value="Genomic_DNA"/>
</dbReference>
<dbReference type="Gene3D" id="2.50.20.10">
    <property type="entry name" value="Lipoprotein localisation LolA/LolB/LppX"/>
    <property type="match status" value="1"/>
</dbReference>
<evidence type="ECO:0000256" key="10">
    <source>
        <dbReference type="HAMAP-Rule" id="MF_00240"/>
    </source>
</evidence>
<evidence type="ECO:0000256" key="3">
    <source>
        <dbReference type="ARBA" id="ARBA00011245"/>
    </source>
</evidence>
<keyword evidence="6" id="KW-0732">Signal</keyword>
<accession>A0A0J8GTB7</accession>
<protein>
    <recommendedName>
        <fullName evidence="4 10">Outer-membrane lipoprotein carrier protein</fullName>
    </recommendedName>
</protein>
<keyword evidence="8 10" id="KW-0653">Protein transport</keyword>
<dbReference type="CDD" id="cd16325">
    <property type="entry name" value="LolA"/>
    <property type="match status" value="1"/>
</dbReference>
<evidence type="ECO:0000256" key="8">
    <source>
        <dbReference type="ARBA" id="ARBA00022927"/>
    </source>
</evidence>
<reference evidence="11 12" key="1">
    <citation type="submission" date="2015-04" db="EMBL/GenBank/DDBJ databases">
        <title>Draft Genome Sequence of the Novel Agar-Digesting Marine Bacterium Q1.</title>
        <authorList>
            <person name="Li Y."/>
            <person name="Li D."/>
            <person name="Chen G."/>
            <person name="Du Z."/>
        </authorList>
    </citation>
    <scope>NUCLEOTIDE SEQUENCE [LARGE SCALE GENOMIC DNA]</scope>
    <source>
        <strain evidence="11 12">Q1</strain>
    </source>
</reference>
<comment type="function">
    <text evidence="10">Participates in the translocation of lipoproteins from the inner membrane to the outer membrane. Only forms a complex with a lipoprotein if the residue after the N-terminal Cys is not an aspartate (The Asp acts as a targeting signal to indicate that the lipoprotein should stay in the inner membrane).</text>
</comment>
<dbReference type="GO" id="GO:0030288">
    <property type="term" value="C:outer membrane-bounded periplasmic space"/>
    <property type="evidence" value="ECO:0007669"/>
    <property type="project" value="TreeGrafter"/>
</dbReference>
<dbReference type="PANTHER" id="PTHR35869">
    <property type="entry name" value="OUTER-MEMBRANE LIPOPROTEIN CARRIER PROTEIN"/>
    <property type="match status" value="1"/>
</dbReference>
<dbReference type="InterPro" id="IPR018323">
    <property type="entry name" value="OM_lipoprot_carrier_LolA_Pbac"/>
</dbReference>
<evidence type="ECO:0000256" key="4">
    <source>
        <dbReference type="ARBA" id="ARBA00014035"/>
    </source>
</evidence>
<keyword evidence="12" id="KW-1185">Reference proteome</keyword>
<keyword evidence="9 10" id="KW-0143">Chaperone</keyword>
<organism evidence="11 12">
    <name type="scientific">Catenovulum maritimum</name>
    <dbReference type="NCBI Taxonomy" id="1513271"/>
    <lineage>
        <taxon>Bacteria</taxon>
        <taxon>Pseudomonadati</taxon>
        <taxon>Pseudomonadota</taxon>
        <taxon>Gammaproteobacteria</taxon>
        <taxon>Alteromonadales</taxon>
        <taxon>Alteromonadaceae</taxon>
        <taxon>Catenovulum</taxon>
    </lineage>
</organism>
<name>A0A0J8GTB7_9ALTE</name>
<evidence type="ECO:0000256" key="2">
    <source>
        <dbReference type="ARBA" id="ARBA00007615"/>
    </source>
</evidence>
<evidence type="ECO:0000313" key="11">
    <source>
        <dbReference type="EMBL" id="KMT63953.1"/>
    </source>
</evidence>
<dbReference type="GO" id="GO:0042953">
    <property type="term" value="P:lipoprotein transport"/>
    <property type="evidence" value="ECO:0007669"/>
    <property type="project" value="InterPro"/>
</dbReference>
<dbReference type="HAMAP" id="MF_00240">
    <property type="entry name" value="LolA"/>
    <property type="match status" value="1"/>
</dbReference>
<keyword evidence="7 10" id="KW-0574">Periplasm</keyword>
<dbReference type="NCBIfam" id="TIGR00547">
    <property type="entry name" value="lolA"/>
    <property type="match status" value="1"/>
</dbReference>
<comment type="caution">
    <text evidence="11">The sequence shown here is derived from an EMBL/GenBank/DDBJ whole genome shotgun (WGS) entry which is preliminary data.</text>
</comment>
<evidence type="ECO:0000256" key="5">
    <source>
        <dbReference type="ARBA" id="ARBA00022448"/>
    </source>
</evidence>
<comment type="subcellular location">
    <subcellularLocation>
        <location evidence="1 10">Periplasm</location>
    </subcellularLocation>
</comment>
<sequence>MAFFTNAETTEMQQLQQKLVSISGFSAQFKQQVIDSKKQVVQMSNGQIDLVQPDKFKWLTGAPNENLLQSDGKTVWFYDPFVEQVTAYDLSETIKANPILLLMEPNSKAWQQYQVKKLDQNQYEVLPTDKDSQIVKLSLIFSEQSKIESLQILDRQGQTSLYQLSNFKAKALKDFEANFFDFVMPIGADLDDQRQ</sequence>
<proteinExistence type="inferred from homology"/>
<dbReference type="InterPro" id="IPR029046">
    <property type="entry name" value="LolA/LolB/LppX"/>
</dbReference>
<dbReference type="InterPro" id="IPR004564">
    <property type="entry name" value="OM_lipoprot_carrier_LolA-like"/>
</dbReference>
<gene>
    <name evidence="10" type="primary">lolA</name>
    <name evidence="11" type="ORF">XM47_17020</name>
</gene>
<keyword evidence="5 10" id="KW-0813">Transport</keyword>
<evidence type="ECO:0000313" key="12">
    <source>
        <dbReference type="Proteomes" id="UP000037600"/>
    </source>
</evidence>
<comment type="similarity">
    <text evidence="2 10">Belongs to the LolA family.</text>
</comment>
<dbReference type="PATRIC" id="fig|1513271.3.peg.3493"/>
<dbReference type="STRING" id="1513271.XM47_17020"/>
<evidence type="ECO:0000256" key="9">
    <source>
        <dbReference type="ARBA" id="ARBA00023186"/>
    </source>
</evidence>
<dbReference type="GO" id="GO:0044874">
    <property type="term" value="P:lipoprotein localization to outer membrane"/>
    <property type="evidence" value="ECO:0007669"/>
    <property type="project" value="UniProtKB-UniRule"/>
</dbReference>
<evidence type="ECO:0000256" key="6">
    <source>
        <dbReference type="ARBA" id="ARBA00022729"/>
    </source>
</evidence>
<comment type="subunit">
    <text evidence="3 10">Monomer.</text>
</comment>
<dbReference type="Proteomes" id="UP000037600">
    <property type="component" value="Unassembled WGS sequence"/>
</dbReference>
<dbReference type="Pfam" id="PF03548">
    <property type="entry name" value="LolA"/>
    <property type="match status" value="1"/>
</dbReference>